<dbReference type="GO" id="GO:0022857">
    <property type="term" value="F:transmembrane transporter activity"/>
    <property type="evidence" value="ECO:0007669"/>
    <property type="project" value="InterPro"/>
</dbReference>
<dbReference type="SUPFAM" id="SSF103473">
    <property type="entry name" value="MFS general substrate transporter"/>
    <property type="match status" value="1"/>
</dbReference>
<evidence type="ECO:0000256" key="4">
    <source>
        <dbReference type="ARBA" id="ARBA00022989"/>
    </source>
</evidence>
<reference evidence="8" key="1">
    <citation type="submission" date="2022-03" db="EMBL/GenBank/DDBJ databases">
        <authorList>
            <person name="Tunstrom K."/>
        </authorList>
    </citation>
    <scope>NUCLEOTIDE SEQUENCE</scope>
</reference>
<feature type="transmembrane region" description="Helical" evidence="6">
    <location>
        <begin position="51"/>
        <end position="81"/>
    </location>
</feature>
<evidence type="ECO:0000256" key="1">
    <source>
        <dbReference type="ARBA" id="ARBA00004141"/>
    </source>
</evidence>
<feature type="transmembrane region" description="Helical" evidence="6">
    <location>
        <begin position="315"/>
        <end position="333"/>
    </location>
</feature>
<dbReference type="InterPro" id="IPR011701">
    <property type="entry name" value="MFS"/>
</dbReference>
<dbReference type="InterPro" id="IPR020846">
    <property type="entry name" value="MFS_dom"/>
</dbReference>
<feature type="transmembrane region" description="Helical" evidence="6">
    <location>
        <begin position="492"/>
        <end position="510"/>
    </location>
</feature>
<gene>
    <name evidence="8" type="ORF">EEDITHA_LOCUS2325</name>
</gene>
<dbReference type="Gene3D" id="1.20.1250.20">
    <property type="entry name" value="MFS general substrate transporter like domains"/>
    <property type="match status" value="1"/>
</dbReference>
<feature type="transmembrane region" description="Helical" evidence="6">
    <location>
        <begin position="463"/>
        <end position="486"/>
    </location>
</feature>
<organism evidence="8 9">
    <name type="scientific">Euphydryas editha</name>
    <name type="common">Edith's checkerspot</name>
    <dbReference type="NCBI Taxonomy" id="104508"/>
    <lineage>
        <taxon>Eukaryota</taxon>
        <taxon>Metazoa</taxon>
        <taxon>Ecdysozoa</taxon>
        <taxon>Arthropoda</taxon>
        <taxon>Hexapoda</taxon>
        <taxon>Insecta</taxon>
        <taxon>Pterygota</taxon>
        <taxon>Neoptera</taxon>
        <taxon>Endopterygota</taxon>
        <taxon>Lepidoptera</taxon>
        <taxon>Glossata</taxon>
        <taxon>Ditrysia</taxon>
        <taxon>Papilionoidea</taxon>
        <taxon>Nymphalidae</taxon>
        <taxon>Nymphalinae</taxon>
        <taxon>Euphydryas</taxon>
    </lineage>
</organism>
<comment type="subcellular location">
    <subcellularLocation>
        <location evidence="1">Membrane</location>
        <topology evidence="1">Multi-pass membrane protein</topology>
    </subcellularLocation>
</comment>
<dbReference type="AlphaFoldDB" id="A0AAU9TK41"/>
<dbReference type="Pfam" id="PF07690">
    <property type="entry name" value="MFS_1"/>
    <property type="match status" value="1"/>
</dbReference>
<keyword evidence="9" id="KW-1185">Reference proteome</keyword>
<accession>A0AAU9TK41</accession>
<sequence length="519" mass="57395">MKPERCEMNMNQKIPEIKNDKDMKSLTISNQVSNEKVYTCEEAIDLTGTGWYIYSLVAVLAFAFEGMALDMFGLSVVVTSACDLELTRSQQSILLSMPLLGSVISAYPWGYIADTQGRLKGLKISLWGSFILATLSAFSPNWIVLAVLRLGSSSFSSGIQSLSLTLLGESCSSKIKGPSLIAVVSLIFYTFGIYSACGYFILGLEFAYDLGFIVFSPWRLLGLVLAIPLGVSAISSIFYYESPKFLLNTGDEKNALEILRKISERNGIKANKYPVQKVVFNETIILNKDIPFLQSLLDQIVPLFKPPHLYRTVQLFFITSVIYSSNNGFYSWMPFLADKLNSGLEGNANSSSFCEMVSNYQELNKTSTCIITVSEFTVWISLMQGTMYTLLNLVLSWFSWRKKAVNITIISISVISGVCIPFANGLILSVSLYFSFLVNCLCIPIVFSYYVDIFPTSYRGMATCLGVMAARLSALVGTNIVGAYLVNHCVGSFYSWSAFIMCGVIASIFLPPDNPKKLC</sequence>
<dbReference type="PANTHER" id="PTHR23511">
    <property type="entry name" value="SYNAPTIC VESICLE GLYCOPROTEIN 2"/>
    <property type="match status" value="1"/>
</dbReference>
<name>A0AAU9TK41_EUPED</name>
<dbReference type="InterPro" id="IPR036259">
    <property type="entry name" value="MFS_trans_sf"/>
</dbReference>
<feature type="transmembrane region" description="Helical" evidence="6">
    <location>
        <begin position="221"/>
        <end position="240"/>
    </location>
</feature>
<protein>
    <recommendedName>
        <fullName evidence="7">Major facilitator superfamily (MFS) profile domain-containing protein</fullName>
    </recommendedName>
</protein>
<dbReference type="Proteomes" id="UP001153954">
    <property type="component" value="Unassembled WGS sequence"/>
</dbReference>
<feature type="transmembrane region" description="Helical" evidence="6">
    <location>
        <begin position="405"/>
        <end position="424"/>
    </location>
</feature>
<evidence type="ECO:0000256" key="2">
    <source>
        <dbReference type="ARBA" id="ARBA00022448"/>
    </source>
</evidence>
<evidence type="ECO:0000256" key="3">
    <source>
        <dbReference type="ARBA" id="ARBA00022692"/>
    </source>
</evidence>
<feature type="transmembrane region" description="Helical" evidence="6">
    <location>
        <begin position="180"/>
        <end position="201"/>
    </location>
</feature>
<dbReference type="GO" id="GO:0016020">
    <property type="term" value="C:membrane"/>
    <property type="evidence" value="ECO:0007669"/>
    <property type="project" value="UniProtKB-SubCell"/>
</dbReference>
<feature type="transmembrane region" description="Helical" evidence="6">
    <location>
        <begin position="376"/>
        <end position="398"/>
    </location>
</feature>
<dbReference type="PROSITE" id="PS50850">
    <property type="entry name" value="MFS"/>
    <property type="match status" value="1"/>
</dbReference>
<evidence type="ECO:0000313" key="9">
    <source>
        <dbReference type="Proteomes" id="UP001153954"/>
    </source>
</evidence>
<dbReference type="PANTHER" id="PTHR23511:SF35">
    <property type="entry name" value="MAJOR FACILITATOR SUPERFAMILY (MFS) PROFILE DOMAIN-CONTAINING PROTEIN"/>
    <property type="match status" value="1"/>
</dbReference>
<keyword evidence="4 6" id="KW-1133">Transmembrane helix</keyword>
<evidence type="ECO:0000259" key="7">
    <source>
        <dbReference type="PROSITE" id="PS50850"/>
    </source>
</evidence>
<evidence type="ECO:0000256" key="5">
    <source>
        <dbReference type="ARBA" id="ARBA00023136"/>
    </source>
</evidence>
<keyword evidence="3 6" id="KW-0812">Transmembrane</keyword>
<dbReference type="EMBL" id="CAKOGL010000004">
    <property type="protein sequence ID" value="CAH2085890.1"/>
    <property type="molecule type" value="Genomic_DNA"/>
</dbReference>
<feature type="transmembrane region" description="Helical" evidence="6">
    <location>
        <begin position="430"/>
        <end position="451"/>
    </location>
</feature>
<evidence type="ECO:0000256" key="6">
    <source>
        <dbReference type="SAM" id="Phobius"/>
    </source>
</evidence>
<feature type="transmembrane region" description="Helical" evidence="6">
    <location>
        <begin position="93"/>
        <end position="112"/>
    </location>
</feature>
<keyword evidence="2" id="KW-0813">Transport</keyword>
<comment type="caution">
    <text evidence="8">The sequence shown here is derived from an EMBL/GenBank/DDBJ whole genome shotgun (WGS) entry which is preliminary data.</text>
</comment>
<evidence type="ECO:0000313" key="8">
    <source>
        <dbReference type="EMBL" id="CAH2085890.1"/>
    </source>
</evidence>
<proteinExistence type="predicted"/>
<keyword evidence="5 6" id="KW-0472">Membrane</keyword>
<feature type="transmembrane region" description="Helical" evidence="6">
    <location>
        <begin position="124"/>
        <end position="148"/>
    </location>
</feature>
<feature type="domain" description="Major facilitator superfamily (MFS) profile" evidence="7">
    <location>
        <begin position="54"/>
        <end position="515"/>
    </location>
</feature>